<dbReference type="GO" id="GO:0004930">
    <property type="term" value="F:G protein-coupled receptor activity"/>
    <property type="evidence" value="ECO:0007669"/>
    <property type="project" value="UniProtKB-KW"/>
</dbReference>
<dbReference type="InterPro" id="IPR050569">
    <property type="entry name" value="TAAR"/>
</dbReference>
<sequence length="346" mass="38827">MSDWSTTITKNISFPLEVQQSVKTPPLTTDQFNLAIEIMGFINLFLSLFGLCTNSVNLIVFSTIGISDNATSMSFFALTTTDFIFLLLSIWHKLTIVLGYRLENFDYFVVTNLSLSYSMAPYTISTLITTYLAIQKCCCVALPLHFKTTFTPFRTMVVIATIVIVTVASYGPWFSGMTVSREQNSLTNSTHLLAHLSDDWAALIQYSHGLFLIAFPTVTQAVVTLCVIVLVIKLKDYSKFRQKIATNNQSNSNKDGELSGKDLKVAKSVTLVAAMFIISNLPFVMMTYTSLIDPEYSDYKQLSYVYTLLGIILIGLQIICTSLNTFVYIGYNTAFRIQTKKLFYLK</sequence>
<keyword evidence="3 9" id="KW-0812">Transmembrane</keyword>
<feature type="transmembrane region" description="Helical" evidence="9">
    <location>
        <begin position="155"/>
        <end position="174"/>
    </location>
</feature>
<evidence type="ECO:0000313" key="11">
    <source>
        <dbReference type="EMBL" id="CAL1534767.1"/>
    </source>
</evidence>
<evidence type="ECO:0000313" key="12">
    <source>
        <dbReference type="Proteomes" id="UP001497497"/>
    </source>
</evidence>
<evidence type="ECO:0000256" key="4">
    <source>
        <dbReference type="ARBA" id="ARBA00022989"/>
    </source>
</evidence>
<feature type="transmembrane region" description="Helical" evidence="9">
    <location>
        <begin position="210"/>
        <end position="232"/>
    </location>
</feature>
<dbReference type="SUPFAM" id="SSF81321">
    <property type="entry name" value="Family A G protein-coupled receptor-like"/>
    <property type="match status" value="1"/>
</dbReference>
<evidence type="ECO:0000256" key="7">
    <source>
        <dbReference type="ARBA" id="ARBA00023170"/>
    </source>
</evidence>
<feature type="transmembrane region" description="Helical" evidence="9">
    <location>
        <begin position="114"/>
        <end position="134"/>
    </location>
</feature>
<feature type="transmembrane region" description="Helical" evidence="9">
    <location>
        <begin position="38"/>
        <end position="61"/>
    </location>
</feature>
<comment type="caution">
    <text evidence="11">The sequence shown here is derived from an EMBL/GenBank/DDBJ whole genome shotgun (WGS) entry which is preliminary data.</text>
</comment>
<dbReference type="PANTHER" id="PTHR24249">
    <property type="entry name" value="HISTAMINE RECEPTOR-RELATED G-PROTEIN COUPLED RECEPTOR"/>
    <property type="match status" value="1"/>
</dbReference>
<keyword evidence="6 9" id="KW-0472">Membrane</keyword>
<name>A0AAV2HMU4_LYMST</name>
<proteinExistence type="predicted"/>
<dbReference type="PANTHER" id="PTHR24249:SF372">
    <property type="entry name" value="G-PROTEIN COUPLED RECEPTORS FAMILY 1 PROFILE DOMAIN-CONTAINING PROTEIN"/>
    <property type="match status" value="1"/>
</dbReference>
<accession>A0AAV2HMU4</accession>
<dbReference type="Gene3D" id="1.20.1070.10">
    <property type="entry name" value="Rhodopsin 7-helix transmembrane proteins"/>
    <property type="match status" value="1"/>
</dbReference>
<evidence type="ECO:0000256" key="8">
    <source>
        <dbReference type="ARBA" id="ARBA00023224"/>
    </source>
</evidence>
<comment type="subcellular location">
    <subcellularLocation>
        <location evidence="1">Cell membrane</location>
        <topology evidence="1">Multi-pass membrane protein</topology>
    </subcellularLocation>
</comment>
<evidence type="ECO:0000256" key="1">
    <source>
        <dbReference type="ARBA" id="ARBA00004651"/>
    </source>
</evidence>
<dbReference type="AlphaFoldDB" id="A0AAV2HMU4"/>
<feature type="transmembrane region" description="Helical" evidence="9">
    <location>
        <begin position="269"/>
        <end position="292"/>
    </location>
</feature>
<feature type="transmembrane region" description="Helical" evidence="9">
    <location>
        <begin position="73"/>
        <end position="94"/>
    </location>
</feature>
<keyword evidence="7" id="KW-0675">Receptor</keyword>
<organism evidence="11 12">
    <name type="scientific">Lymnaea stagnalis</name>
    <name type="common">Great pond snail</name>
    <name type="synonym">Helix stagnalis</name>
    <dbReference type="NCBI Taxonomy" id="6523"/>
    <lineage>
        <taxon>Eukaryota</taxon>
        <taxon>Metazoa</taxon>
        <taxon>Spiralia</taxon>
        <taxon>Lophotrochozoa</taxon>
        <taxon>Mollusca</taxon>
        <taxon>Gastropoda</taxon>
        <taxon>Heterobranchia</taxon>
        <taxon>Euthyneura</taxon>
        <taxon>Panpulmonata</taxon>
        <taxon>Hygrophila</taxon>
        <taxon>Lymnaeoidea</taxon>
        <taxon>Lymnaeidae</taxon>
        <taxon>Lymnaea</taxon>
    </lineage>
</organism>
<evidence type="ECO:0000256" key="9">
    <source>
        <dbReference type="SAM" id="Phobius"/>
    </source>
</evidence>
<keyword evidence="8" id="KW-0807">Transducer</keyword>
<evidence type="ECO:0000256" key="3">
    <source>
        <dbReference type="ARBA" id="ARBA00022692"/>
    </source>
</evidence>
<dbReference type="EMBL" id="CAXITT010000181">
    <property type="protein sequence ID" value="CAL1534767.1"/>
    <property type="molecule type" value="Genomic_DNA"/>
</dbReference>
<protein>
    <recommendedName>
        <fullName evidence="10">G-protein coupled receptors family 1 profile domain-containing protein</fullName>
    </recommendedName>
</protein>
<dbReference type="GO" id="GO:0005886">
    <property type="term" value="C:plasma membrane"/>
    <property type="evidence" value="ECO:0007669"/>
    <property type="project" value="UniProtKB-SubCell"/>
</dbReference>
<gene>
    <name evidence="11" type="ORF">GSLYS_00008727001</name>
</gene>
<keyword evidence="12" id="KW-1185">Reference proteome</keyword>
<evidence type="ECO:0000256" key="6">
    <source>
        <dbReference type="ARBA" id="ARBA00023136"/>
    </source>
</evidence>
<feature type="domain" description="G-protein coupled receptors family 1 profile" evidence="10">
    <location>
        <begin position="53"/>
        <end position="328"/>
    </location>
</feature>
<dbReference type="InterPro" id="IPR017452">
    <property type="entry name" value="GPCR_Rhodpsn_7TM"/>
</dbReference>
<evidence type="ECO:0000259" key="10">
    <source>
        <dbReference type="PROSITE" id="PS50262"/>
    </source>
</evidence>
<keyword evidence="5" id="KW-0297">G-protein coupled receptor</keyword>
<evidence type="ECO:0000256" key="2">
    <source>
        <dbReference type="ARBA" id="ARBA00022475"/>
    </source>
</evidence>
<feature type="transmembrane region" description="Helical" evidence="9">
    <location>
        <begin position="304"/>
        <end position="331"/>
    </location>
</feature>
<dbReference type="PROSITE" id="PS50262">
    <property type="entry name" value="G_PROTEIN_RECEP_F1_2"/>
    <property type="match status" value="1"/>
</dbReference>
<dbReference type="Proteomes" id="UP001497497">
    <property type="component" value="Unassembled WGS sequence"/>
</dbReference>
<keyword evidence="4 9" id="KW-1133">Transmembrane helix</keyword>
<reference evidence="11 12" key="1">
    <citation type="submission" date="2024-04" db="EMBL/GenBank/DDBJ databases">
        <authorList>
            <consortium name="Genoscope - CEA"/>
            <person name="William W."/>
        </authorList>
    </citation>
    <scope>NUCLEOTIDE SEQUENCE [LARGE SCALE GENOMIC DNA]</scope>
</reference>
<evidence type="ECO:0000256" key="5">
    <source>
        <dbReference type="ARBA" id="ARBA00023040"/>
    </source>
</evidence>
<keyword evidence="2" id="KW-1003">Cell membrane</keyword>